<dbReference type="InterPro" id="IPR036936">
    <property type="entry name" value="CRIB_dom_sf"/>
</dbReference>
<dbReference type="AlphaFoldDB" id="A0A653BQR5"/>
<dbReference type="InterPro" id="IPR000697">
    <property type="entry name" value="WH1/EVH1_dom"/>
</dbReference>
<dbReference type="GO" id="GO:0005856">
    <property type="term" value="C:cytoskeleton"/>
    <property type="evidence" value="ECO:0007669"/>
    <property type="project" value="UniProtKB-SubCell"/>
</dbReference>
<dbReference type="InterPro" id="IPR033927">
    <property type="entry name" value="WASPfam_EVH1"/>
</dbReference>
<keyword evidence="6" id="KW-0963">Cytoplasm</keyword>
<evidence type="ECO:0000256" key="13">
    <source>
        <dbReference type="ARBA" id="ARBA00023242"/>
    </source>
</evidence>
<organism evidence="18 19">
    <name type="scientific">Callosobruchus maculatus</name>
    <name type="common">Southern cowpea weevil</name>
    <name type="synonym">Pulse bruchid</name>
    <dbReference type="NCBI Taxonomy" id="64391"/>
    <lineage>
        <taxon>Eukaryota</taxon>
        <taxon>Metazoa</taxon>
        <taxon>Ecdysozoa</taxon>
        <taxon>Arthropoda</taxon>
        <taxon>Hexapoda</taxon>
        <taxon>Insecta</taxon>
        <taxon>Pterygota</taxon>
        <taxon>Neoptera</taxon>
        <taxon>Endopterygota</taxon>
        <taxon>Coleoptera</taxon>
        <taxon>Polyphaga</taxon>
        <taxon>Cucujiformia</taxon>
        <taxon>Chrysomeloidea</taxon>
        <taxon>Chrysomelidae</taxon>
        <taxon>Bruchinae</taxon>
        <taxon>Bruchini</taxon>
        <taxon>Callosobruchus</taxon>
    </lineage>
</organism>
<dbReference type="CDD" id="cd00132">
    <property type="entry name" value="CRIB"/>
    <property type="match status" value="1"/>
</dbReference>
<dbReference type="PANTHER" id="PTHR13502:SF9">
    <property type="entry name" value="CRIB DOMAIN-CONTAINING PROTEIN"/>
    <property type="match status" value="1"/>
</dbReference>
<dbReference type="InterPro" id="IPR011993">
    <property type="entry name" value="PH-like_dom_sf"/>
</dbReference>
<dbReference type="Gene3D" id="2.30.29.30">
    <property type="entry name" value="Pleckstrin-homology domain (PH domain)/Phosphotyrosine-binding domain (PTB)"/>
    <property type="match status" value="1"/>
</dbReference>
<gene>
    <name evidence="18" type="ORF">CALMAC_LOCUS2997</name>
</gene>
<dbReference type="Gene3D" id="3.90.810.10">
    <property type="entry name" value="CRIB domain"/>
    <property type="match status" value="1"/>
</dbReference>
<keyword evidence="13" id="KW-0539">Nucleus</keyword>
<dbReference type="Pfam" id="PF00786">
    <property type="entry name" value="PBD"/>
    <property type="match status" value="1"/>
</dbReference>
<keyword evidence="19" id="KW-1185">Reference proteome</keyword>
<evidence type="ECO:0000256" key="2">
    <source>
        <dbReference type="ARBA" id="ARBA00004193"/>
    </source>
</evidence>
<keyword evidence="7" id="KW-0597">Phosphoprotein</keyword>
<sequence length="285" mass="32725">MAPVLENQQSSLLSNEENLQVFKLLGNRCQSLSTAIVQLYQTQPPYHSQWVKKNTGVLCFVKDNTKRNFFFRLYCLKRNSKVWEHEMYNDMEYIEGTPFFHIFEGNDCLVAFNFASVEEARDLKYMVNQKVLARKRREEKHNRQQSTHSQTLPSPKAHVQDVGQNFAFKKTLDPVAKRNKRRRNITKADIGCPSDFKHVSHISWNSTFGFDIDTEDEQLKAFFKKAGVSEHQLRDKHTRAYIYDFIEKHGGREAVVNTATASSATASKPATPAQDIAPPAVPPRG</sequence>
<dbReference type="FunFam" id="3.90.810.10:FF:000003">
    <property type="entry name" value="Neural Wiskott-Aldrich syndrome protein-like"/>
    <property type="match status" value="1"/>
</dbReference>
<evidence type="ECO:0000256" key="6">
    <source>
        <dbReference type="ARBA" id="ARBA00022490"/>
    </source>
</evidence>
<evidence type="ECO:0000259" key="17">
    <source>
        <dbReference type="PROSITE" id="PS50229"/>
    </source>
</evidence>
<keyword evidence="10" id="KW-0472">Membrane</keyword>
<dbReference type="GO" id="GO:0031267">
    <property type="term" value="F:small GTPase binding"/>
    <property type="evidence" value="ECO:0007669"/>
    <property type="project" value="InterPro"/>
</dbReference>
<feature type="region of interest" description="Disordered" evidence="15">
    <location>
        <begin position="259"/>
        <end position="285"/>
    </location>
</feature>
<dbReference type="GO" id="GO:0005886">
    <property type="term" value="C:plasma membrane"/>
    <property type="evidence" value="ECO:0007669"/>
    <property type="project" value="UniProtKB-SubCell"/>
</dbReference>
<evidence type="ECO:0000256" key="10">
    <source>
        <dbReference type="ARBA" id="ARBA00023136"/>
    </source>
</evidence>
<feature type="compositionally biased region" description="Low complexity" evidence="15">
    <location>
        <begin position="259"/>
        <end position="273"/>
    </location>
</feature>
<feature type="domain" description="CRIB" evidence="16">
    <location>
        <begin position="190"/>
        <end position="203"/>
    </location>
</feature>
<reference evidence="18 19" key="1">
    <citation type="submission" date="2019-01" db="EMBL/GenBank/DDBJ databases">
        <authorList>
            <person name="Sayadi A."/>
        </authorList>
    </citation>
    <scope>NUCLEOTIDE SEQUENCE [LARGE SCALE GENOMIC DNA]</scope>
</reference>
<dbReference type="Proteomes" id="UP000410492">
    <property type="component" value="Unassembled WGS sequence"/>
</dbReference>
<dbReference type="GO" id="GO:0007015">
    <property type="term" value="P:actin filament organization"/>
    <property type="evidence" value="ECO:0007669"/>
    <property type="project" value="InterPro"/>
</dbReference>
<dbReference type="GO" id="GO:0005634">
    <property type="term" value="C:nucleus"/>
    <property type="evidence" value="ECO:0007669"/>
    <property type="project" value="UniProtKB-SubCell"/>
</dbReference>
<evidence type="ECO:0000256" key="4">
    <source>
        <dbReference type="ARBA" id="ARBA00005720"/>
    </source>
</evidence>
<keyword evidence="11" id="KW-0564">Palmitate</keyword>
<dbReference type="OrthoDB" id="8963340at2759"/>
<comment type="subcellular location">
    <subcellularLocation>
        <location evidence="2">Cell membrane</location>
        <topology evidence="2">Lipid-anchor</topology>
    </subcellularLocation>
    <subcellularLocation>
        <location evidence="3">Cytoplasm</location>
        <location evidence="3">Cytoskeleton</location>
    </subcellularLocation>
    <subcellularLocation>
        <location evidence="1">Nucleus</location>
    </subcellularLocation>
</comment>
<name>A0A653BQR5_CALMS</name>
<keyword evidence="8" id="KW-0677">Repeat</keyword>
<evidence type="ECO:0000313" key="19">
    <source>
        <dbReference type="Proteomes" id="UP000410492"/>
    </source>
</evidence>
<dbReference type="CDD" id="cd01205">
    <property type="entry name" value="EVH1_WASP-like"/>
    <property type="match status" value="1"/>
</dbReference>
<dbReference type="InterPro" id="IPR000095">
    <property type="entry name" value="CRIB_dom"/>
</dbReference>
<evidence type="ECO:0000256" key="3">
    <source>
        <dbReference type="ARBA" id="ARBA00004245"/>
    </source>
</evidence>
<feature type="non-terminal residue" evidence="18">
    <location>
        <position position="285"/>
    </location>
</feature>
<dbReference type="SUPFAM" id="SSF50729">
    <property type="entry name" value="PH domain-like"/>
    <property type="match status" value="1"/>
</dbReference>
<evidence type="ECO:0000313" key="18">
    <source>
        <dbReference type="EMBL" id="VEN37939.1"/>
    </source>
</evidence>
<accession>A0A653BQR5</accession>
<evidence type="ECO:0000256" key="5">
    <source>
        <dbReference type="ARBA" id="ARBA00022475"/>
    </source>
</evidence>
<dbReference type="InterPro" id="IPR039056">
    <property type="entry name" value="SPEC"/>
</dbReference>
<feature type="domain" description="WH1" evidence="17">
    <location>
        <begin position="24"/>
        <end position="134"/>
    </location>
</feature>
<dbReference type="InterPro" id="IPR011026">
    <property type="entry name" value="WAS_C"/>
</dbReference>
<dbReference type="PROSITE" id="PS50229">
    <property type="entry name" value="WH1"/>
    <property type="match status" value="1"/>
</dbReference>
<evidence type="ECO:0000256" key="14">
    <source>
        <dbReference type="ARBA" id="ARBA00023288"/>
    </source>
</evidence>
<feature type="region of interest" description="Disordered" evidence="15">
    <location>
        <begin position="135"/>
        <end position="156"/>
    </location>
</feature>
<keyword evidence="9" id="KW-0133">Cell shape</keyword>
<keyword evidence="5" id="KW-1003">Cell membrane</keyword>
<evidence type="ECO:0000256" key="15">
    <source>
        <dbReference type="SAM" id="MobiDB-lite"/>
    </source>
</evidence>
<dbReference type="FunFam" id="2.30.29.30:FF:000130">
    <property type="entry name" value="neural Wiskott-Aldrich syndrome protein"/>
    <property type="match status" value="1"/>
</dbReference>
<evidence type="ECO:0000256" key="7">
    <source>
        <dbReference type="ARBA" id="ARBA00022553"/>
    </source>
</evidence>
<dbReference type="GO" id="GO:0035023">
    <property type="term" value="P:regulation of Rho protein signal transduction"/>
    <property type="evidence" value="ECO:0007669"/>
    <property type="project" value="InterPro"/>
</dbReference>
<evidence type="ECO:0000256" key="1">
    <source>
        <dbReference type="ARBA" id="ARBA00004123"/>
    </source>
</evidence>
<evidence type="ECO:0000256" key="12">
    <source>
        <dbReference type="ARBA" id="ARBA00023212"/>
    </source>
</evidence>
<dbReference type="SUPFAM" id="SSF47912">
    <property type="entry name" value="Wiscott-Aldrich syndrome protein, WASP, C-terminal domain"/>
    <property type="match status" value="1"/>
</dbReference>
<evidence type="ECO:0000259" key="16">
    <source>
        <dbReference type="PROSITE" id="PS50108"/>
    </source>
</evidence>
<keyword evidence="12" id="KW-0206">Cytoskeleton</keyword>
<evidence type="ECO:0000256" key="9">
    <source>
        <dbReference type="ARBA" id="ARBA00022960"/>
    </source>
</evidence>
<keyword evidence="14" id="KW-0449">Lipoprotein</keyword>
<comment type="similarity">
    <text evidence="4">Belongs to the CDC42SE/SPEC family.</text>
</comment>
<feature type="compositionally biased region" description="Polar residues" evidence="15">
    <location>
        <begin position="144"/>
        <end position="153"/>
    </location>
</feature>
<protein>
    <submittedName>
        <fullName evidence="18">Uncharacterized protein</fullName>
    </submittedName>
</protein>
<dbReference type="PANTHER" id="PTHR13502">
    <property type="entry name" value="CDC42 SMALL EFFECTOR PROTEIN HOMOLOG"/>
    <property type="match status" value="1"/>
</dbReference>
<dbReference type="GO" id="GO:0008360">
    <property type="term" value="P:regulation of cell shape"/>
    <property type="evidence" value="ECO:0007669"/>
    <property type="project" value="UniProtKB-KW"/>
</dbReference>
<proteinExistence type="inferred from homology"/>
<evidence type="ECO:0000256" key="11">
    <source>
        <dbReference type="ARBA" id="ARBA00023139"/>
    </source>
</evidence>
<dbReference type="SMART" id="SM00461">
    <property type="entry name" value="WH1"/>
    <property type="match status" value="1"/>
</dbReference>
<evidence type="ECO:0000256" key="8">
    <source>
        <dbReference type="ARBA" id="ARBA00022737"/>
    </source>
</evidence>
<dbReference type="Pfam" id="PF00568">
    <property type="entry name" value="WH1"/>
    <property type="match status" value="1"/>
</dbReference>
<dbReference type="EMBL" id="CAACVG010003895">
    <property type="protein sequence ID" value="VEN37939.1"/>
    <property type="molecule type" value="Genomic_DNA"/>
</dbReference>
<dbReference type="PROSITE" id="PS50108">
    <property type="entry name" value="CRIB"/>
    <property type="match status" value="1"/>
</dbReference>